<accession>A0A8T3A719</accession>
<keyword evidence="2" id="KW-1185">Reference proteome</keyword>
<comment type="caution">
    <text evidence="1">The sequence shown here is derived from an EMBL/GenBank/DDBJ whole genome shotgun (WGS) entry which is preliminary data.</text>
</comment>
<dbReference type="EMBL" id="JAGYWB010000018">
    <property type="protein sequence ID" value="KAI0492000.1"/>
    <property type="molecule type" value="Genomic_DNA"/>
</dbReference>
<protein>
    <submittedName>
        <fullName evidence="1">Uncharacterized protein</fullName>
    </submittedName>
</protein>
<evidence type="ECO:0000313" key="1">
    <source>
        <dbReference type="EMBL" id="KAI0492000.1"/>
    </source>
</evidence>
<name>A0A8T3A719_DENNO</name>
<sequence>MHSAPIKKKKFYLLEKKYPFNKTLNKDTQASRDNPYTNVLFALKLHGLNRLNVSKKIINYRWIFPAACRQTIFRCLSGGVPVA</sequence>
<proteinExistence type="predicted"/>
<organism evidence="1 2">
    <name type="scientific">Dendrobium nobile</name>
    <name type="common">Orchid</name>
    <dbReference type="NCBI Taxonomy" id="94219"/>
    <lineage>
        <taxon>Eukaryota</taxon>
        <taxon>Viridiplantae</taxon>
        <taxon>Streptophyta</taxon>
        <taxon>Embryophyta</taxon>
        <taxon>Tracheophyta</taxon>
        <taxon>Spermatophyta</taxon>
        <taxon>Magnoliopsida</taxon>
        <taxon>Liliopsida</taxon>
        <taxon>Asparagales</taxon>
        <taxon>Orchidaceae</taxon>
        <taxon>Epidendroideae</taxon>
        <taxon>Malaxideae</taxon>
        <taxon>Dendrobiinae</taxon>
        <taxon>Dendrobium</taxon>
    </lineage>
</organism>
<dbReference type="AlphaFoldDB" id="A0A8T3A719"/>
<dbReference type="Proteomes" id="UP000829196">
    <property type="component" value="Unassembled WGS sequence"/>
</dbReference>
<evidence type="ECO:0000313" key="2">
    <source>
        <dbReference type="Proteomes" id="UP000829196"/>
    </source>
</evidence>
<reference evidence="1" key="1">
    <citation type="journal article" date="2022" name="Front. Genet.">
        <title>Chromosome-Scale Assembly of the Dendrobium nobile Genome Provides Insights Into the Molecular Mechanism of the Biosynthesis of the Medicinal Active Ingredient of Dendrobium.</title>
        <authorList>
            <person name="Xu Q."/>
            <person name="Niu S.-C."/>
            <person name="Li K.-L."/>
            <person name="Zheng P.-J."/>
            <person name="Zhang X.-J."/>
            <person name="Jia Y."/>
            <person name="Liu Y."/>
            <person name="Niu Y.-X."/>
            <person name="Yu L.-H."/>
            <person name="Chen D.-F."/>
            <person name="Zhang G.-Q."/>
        </authorList>
    </citation>
    <scope>NUCLEOTIDE SEQUENCE</scope>
    <source>
        <tissue evidence="1">Leaf</tissue>
    </source>
</reference>
<gene>
    <name evidence="1" type="ORF">KFK09_026263</name>
</gene>